<keyword evidence="2" id="KW-1185">Reference proteome</keyword>
<dbReference type="SUPFAM" id="SSF53474">
    <property type="entry name" value="alpha/beta-Hydrolases"/>
    <property type="match status" value="1"/>
</dbReference>
<dbReference type="Gene3D" id="3.40.50.1820">
    <property type="entry name" value="alpha/beta hydrolase"/>
    <property type="match status" value="1"/>
</dbReference>
<dbReference type="PROSITE" id="PS51257">
    <property type="entry name" value="PROKAR_LIPOPROTEIN"/>
    <property type="match status" value="1"/>
</dbReference>
<dbReference type="AlphaFoldDB" id="A0A1W2H519"/>
<dbReference type="Pfam" id="PF10142">
    <property type="entry name" value="PhoPQ_related"/>
    <property type="match status" value="1"/>
</dbReference>
<dbReference type="InterPro" id="IPR009199">
    <property type="entry name" value="PhoPQ-act_pathogen-rel_PqaA"/>
</dbReference>
<reference evidence="2" key="1">
    <citation type="submission" date="2017-04" db="EMBL/GenBank/DDBJ databases">
        <authorList>
            <person name="Varghese N."/>
            <person name="Submissions S."/>
        </authorList>
    </citation>
    <scope>NUCLEOTIDE SEQUENCE [LARGE SCALE GENOMIC DNA]</scope>
    <source>
        <strain evidence="2">DSM 16537</strain>
    </source>
</reference>
<dbReference type="InterPro" id="IPR029058">
    <property type="entry name" value="AB_hydrolase_fold"/>
</dbReference>
<proteinExistence type="predicted"/>
<gene>
    <name evidence="1" type="ORF">SAMN00777080_2672</name>
</gene>
<name>A0A1W2H519_9BACT</name>
<dbReference type="Proteomes" id="UP000192333">
    <property type="component" value="Chromosome I"/>
</dbReference>
<evidence type="ECO:0000313" key="1">
    <source>
        <dbReference type="EMBL" id="SMD44057.1"/>
    </source>
</evidence>
<dbReference type="RefSeq" id="WP_084120891.1">
    <property type="nucleotide sequence ID" value="NZ_LT838813.1"/>
</dbReference>
<dbReference type="OrthoDB" id="8950502at2"/>
<organism evidence="1 2">
    <name type="scientific">Aquiflexum balticum DSM 16537</name>
    <dbReference type="NCBI Taxonomy" id="758820"/>
    <lineage>
        <taxon>Bacteria</taxon>
        <taxon>Pseudomonadati</taxon>
        <taxon>Bacteroidota</taxon>
        <taxon>Cytophagia</taxon>
        <taxon>Cytophagales</taxon>
        <taxon>Cyclobacteriaceae</taxon>
        <taxon>Aquiflexum</taxon>
    </lineage>
</organism>
<dbReference type="PANTHER" id="PTHR31497">
    <property type="entry name" value="AUTOCRINE PROLIFERATION REPRESSOR PROTEIN A"/>
    <property type="match status" value="1"/>
</dbReference>
<dbReference type="PANTHER" id="PTHR31497:SF0">
    <property type="entry name" value="AUTOCRINE PROLIFERATION REPRESSOR PROTEIN A"/>
    <property type="match status" value="1"/>
</dbReference>
<evidence type="ECO:0000313" key="2">
    <source>
        <dbReference type="Proteomes" id="UP000192333"/>
    </source>
</evidence>
<protein>
    <submittedName>
        <fullName evidence="1">PhoPQ-activated pathogenicity-related protein</fullName>
    </submittedName>
</protein>
<dbReference type="STRING" id="758820.SAMN00777080_2672"/>
<accession>A0A1W2H519</accession>
<dbReference type="EMBL" id="LT838813">
    <property type="protein sequence ID" value="SMD44057.1"/>
    <property type="molecule type" value="Genomic_DNA"/>
</dbReference>
<sequence>MKRILDEIIFKGIIPAFFITIFLSCQTQNTDVETSTLERSPTILKDYVHAEDPTFRYEIIHSLEGDEFDYHVAKMYSQHWLKNDIVDETEWWHYVSMVIPKDTPHETGMMWIGGGSKNSKMPEKPDPLIYESALRTNSIVAQIHNVPFQPLIFANDTFGERYEDAIIAYGWRKFMEGGAKDEDAIWLARLPMTRAVKLAMDVVSEVAQEKHGKTLDKYVVAGASKRGWTTWTTAAVDDRVVGMIPVVIDLLNIVPSFQHHWRNYGFWAPAVDDYVREGIMDWQGSKEYDRLLEITEPYSYLEEYKDIPKLLINAAGDQFFLPDSWKFYWDDLDGEKHIQYVPNYGHDLSESDAFPNLISFYASILNDVPRPKYTWSVNGNSIEITTDPNKKPASIKLWSATNEESRDFRIDVLGPKWTSTEILINESGKYEVDLKEPAKGFSGYFVEITYPGEAPIKFTTGVEVLPKTYPFEEFKSQDPKGSF</sequence>
<dbReference type="PIRSF" id="PIRSF014728">
    <property type="entry name" value="PqaA"/>
    <property type="match status" value="1"/>
</dbReference>